<protein>
    <recommendedName>
        <fullName evidence="1">Glyoxalase-like domain-containing protein</fullName>
    </recommendedName>
</protein>
<dbReference type="InterPro" id="IPR029068">
    <property type="entry name" value="Glyas_Bleomycin-R_OHBP_Dase"/>
</dbReference>
<gene>
    <name evidence="2" type="ORF">GGQ54_001489</name>
</gene>
<dbReference type="Gene3D" id="3.10.180.10">
    <property type="entry name" value="2,3-Dihydroxybiphenyl 1,2-Dioxygenase, domain 1"/>
    <property type="match status" value="2"/>
</dbReference>
<proteinExistence type="predicted"/>
<dbReference type="SUPFAM" id="SSF54593">
    <property type="entry name" value="Glyoxalase/Bleomycin resistance protein/Dihydroxybiphenyl dioxygenase"/>
    <property type="match status" value="2"/>
</dbReference>
<dbReference type="Pfam" id="PF18029">
    <property type="entry name" value="Glyoxalase_6"/>
    <property type="match status" value="2"/>
</dbReference>
<feature type="domain" description="Glyoxalase-like" evidence="1">
    <location>
        <begin position="9"/>
        <end position="110"/>
    </location>
</feature>
<dbReference type="AlphaFoldDB" id="A0A7Z0D8W0"/>
<reference evidence="2 3" key="1">
    <citation type="submission" date="2020-07" db="EMBL/GenBank/DDBJ databases">
        <title>Sequencing the genomes of 1000 actinobacteria strains.</title>
        <authorList>
            <person name="Klenk H.-P."/>
        </authorList>
    </citation>
    <scope>NUCLEOTIDE SEQUENCE [LARGE SCALE GENOMIC DNA]</scope>
    <source>
        <strain evidence="2 3">DSM 103164</strain>
    </source>
</reference>
<organism evidence="2 3">
    <name type="scientific">Naumannella cuiyingiana</name>
    <dbReference type="NCBI Taxonomy" id="1347891"/>
    <lineage>
        <taxon>Bacteria</taxon>
        <taxon>Bacillati</taxon>
        <taxon>Actinomycetota</taxon>
        <taxon>Actinomycetes</taxon>
        <taxon>Propionibacteriales</taxon>
        <taxon>Propionibacteriaceae</taxon>
        <taxon>Naumannella</taxon>
    </lineage>
</organism>
<accession>A0A7Z0D8W0</accession>
<comment type="caution">
    <text evidence="2">The sequence shown here is derived from an EMBL/GenBank/DDBJ whole genome shotgun (WGS) entry which is preliminary data.</text>
</comment>
<keyword evidence="3" id="KW-1185">Reference proteome</keyword>
<feature type="domain" description="Glyoxalase-like" evidence="1">
    <location>
        <begin position="133"/>
        <end position="237"/>
    </location>
</feature>
<sequence length="244" mass="26118">MQIDWISAFVDVPAAAHQRAAGFWCAVTGGELSPARGDHGQFATIEPAQGDAYLRVQNTGTGGLGVHLDLQVADRSAAVSRAVELGGREHTDYGDVLVMTSPGGMRFCLVEPAGAAVAPPARDWGGHSSAVDQVCIDIAPELHEAESAFWAGLTGWAHTPGRVRTEFSRLASPDQPLQLLLQRLDEPTPLTRAHLDLGCSDVEAETARHLRLGAKLVRRTEHWTVLTAPGGHEYCLTDRPPRVG</sequence>
<evidence type="ECO:0000313" key="3">
    <source>
        <dbReference type="Proteomes" id="UP000527616"/>
    </source>
</evidence>
<name>A0A7Z0D8W0_9ACTN</name>
<evidence type="ECO:0000259" key="1">
    <source>
        <dbReference type="Pfam" id="PF18029"/>
    </source>
</evidence>
<dbReference type="Proteomes" id="UP000527616">
    <property type="component" value="Unassembled WGS sequence"/>
</dbReference>
<dbReference type="PANTHER" id="PTHR35908:SF1">
    <property type="entry name" value="CONSERVED PROTEIN"/>
    <property type="match status" value="1"/>
</dbReference>
<dbReference type="InterPro" id="IPR041581">
    <property type="entry name" value="Glyoxalase_6"/>
</dbReference>
<dbReference type="PANTHER" id="PTHR35908">
    <property type="entry name" value="HYPOTHETICAL FUSION PROTEIN"/>
    <property type="match status" value="1"/>
</dbReference>
<dbReference type="RefSeq" id="WP_179444824.1">
    <property type="nucleotide sequence ID" value="NZ_JACBZS010000001.1"/>
</dbReference>
<dbReference type="EMBL" id="JACBZS010000001">
    <property type="protein sequence ID" value="NYI70929.1"/>
    <property type="molecule type" value="Genomic_DNA"/>
</dbReference>
<evidence type="ECO:0000313" key="2">
    <source>
        <dbReference type="EMBL" id="NYI70929.1"/>
    </source>
</evidence>